<reference evidence="1" key="1">
    <citation type="journal article" date="2015" name="Nature">
        <title>Complex archaea that bridge the gap between prokaryotes and eukaryotes.</title>
        <authorList>
            <person name="Spang A."/>
            <person name="Saw J.H."/>
            <person name="Jorgensen S.L."/>
            <person name="Zaremba-Niedzwiedzka K."/>
            <person name="Martijn J."/>
            <person name="Lind A.E."/>
            <person name="van Eijk R."/>
            <person name="Schleper C."/>
            <person name="Guy L."/>
            <person name="Ettema T.J."/>
        </authorList>
    </citation>
    <scope>NUCLEOTIDE SEQUENCE</scope>
</reference>
<sequence>MFIFLLAGCSTLRKPGEVIHIPIPEGYLLLCELPDAIPENNGKLSDAFAQAYKCAEQGNKDKERIRNLPRNSP</sequence>
<proteinExistence type="predicted"/>
<dbReference type="EMBL" id="LAZR01019227">
    <property type="protein sequence ID" value="KKL93297.1"/>
    <property type="molecule type" value="Genomic_DNA"/>
</dbReference>
<dbReference type="AlphaFoldDB" id="A0A0F9J2B0"/>
<evidence type="ECO:0000313" key="1">
    <source>
        <dbReference type="EMBL" id="KKL93297.1"/>
    </source>
</evidence>
<gene>
    <name evidence="1" type="ORF">LCGC14_1876120</name>
</gene>
<comment type="caution">
    <text evidence="1">The sequence shown here is derived from an EMBL/GenBank/DDBJ whole genome shotgun (WGS) entry which is preliminary data.</text>
</comment>
<name>A0A0F9J2B0_9ZZZZ</name>
<organism evidence="1">
    <name type="scientific">marine sediment metagenome</name>
    <dbReference type="NCBI Taxonomy" id="412755"/>
    <lineage>
        <taxon>unclassified sequences</taxon>
        <taxon>metagenomes</taxon>
        <taxon>ecological metagenomes</taxon>
    </lineage>
</organism>
<accession>A0A0F9J2B0</accession>
<protein>
    <submittedName>
        <fullName evidence="1">Uncharacterized protein</fullName>
    </submittedName>
</protein>